<dbReference type="EMBL" id="JABFTP020000144">
    <property type="protein sequence ID" value="KAL3280796.1"/>
    <property type="molecule type" value="Genomic_DNA"/>
</dbReference>
<feature type="compositionally biased region" description="Basic and acidic residues" evidence="1">
    <location>
        <begin position="37"/>
        <end position="48"/>
    </location>
</feature>
<sequence>MSEDRERPDEENHDIHKMNQKLMKQLGQAGEEVGNPENERTDKLNDATKTLMEQRRLLWTLKDKDGKEERDIEKITHIVEEFYKDLYTSEKKPSDESRENIKREIKNVNSEELPEIEDYDIEEA</sequence>
<proteinExistence type="predicted"/>
<evidence type="ECO:0000313" key="2">
    <source>
        <dbReference type="EMBL" id="KAL3280796.1"/>
    </source>
</evidence>
<feature type="region of interest" description="Disordered" evidence="1">
    <location>
        <begin position="88"/>
        <end position="124"/>
    </location>
</feature>
<feature type="compositionally biased region" description="Basic and acidic residues" evidence="1">
    <location>
        <begin position="1"/>
        <end position="17"/>
    </location>
</feature>
<accession>A0ABD2NQZ4</accession>
<evidence type="ECO:0000313" key="3">
    <source>
        <dbReference type="Proteomes" id="UP001516400"/>
    </source>
</evidence>
<dbReference type="Proteomes" id="UP001516400">
    <property type="component" value="Unassembled WGS sequence"/>
</dbReference>
<feature type="compositionally biased region" description="Acidic residues" evidence="1">
    <location>
        <begin position="112"/>
        <end position="124"/>
    </location>
</feature>
<keyword evidence="3" id="KW-1185">Reference proteome</keyword>
<protein>
    <submittedName>
        <fullName evidence="2">Uncharacterized protein</fullName>
    </submittedName>
</protein>
<feature type="compositionally biased region" description="Basic and acidic residues" evidence="1">
    <location>
        <begin position="88"/>
        <end position="106"/>
    </location>
</feature>
<name>A0ABD2NQZ4_9CUCU</name>
<organism evidence="2 3">
    <name type="scientific">Cryptolaemus montrouzieri</name>
    <dbReference type="NCBI Taxonomy" id="559131"/>
    <lineage>
        <taxon>Eukaryota</taxon>
        <taxon>Metazoa</taxon>
        <taxon>Ecdysozoa</taxon>
        <taxon>Arthropoda</taxon>
        <taxon>Hexapoda</taxon>
        <taxon>Insecta</taxon>
        <taxon>Pterygota</taxon>
        <taxon>Neoptera</taxon>
        <taxon>Endopterygota</taxon>
        <taxon>Coleoptera</taxon>
        <taxon>Polyphaga</taxon>
        <taxon>Cucujiformia</taxon>
        <taxon>Coccinelloidea</taxon>
        <taxon>Coccinellidae</taxon>
        <taxon>Scymninae</taxon>
        <taxon>Scymnini</taxon>
        <taxon>Cryptolaemus</taxon>
    </lineage>
</organism>
<feature type="region of interest" description="Disordered" evidence="1">
    <location>
        <begin position="1"/>
        <end position="48"/>
    </location>
</feature>
<dbReference type="AlphaFoldDB" id="A0ABD2NQZ4"/>
<reference evidence="2 3" key="1">
    <citation type="journal article" date="2021" name="BMC Biol.">
        <title>Horizontally acquired antibacterial genes associated with adaptive radiation of ladybird beetles.</title>
        <authorList>
            <person name="Li H.S."/>
            <person name="Tang X.F."/>
            <person name="Huang Y.H."/>
            <person name="Xu Z.Y."/>
            <person name="Chen M.L."/>
            <person name="Du X.Y."/>
            <person name="Qiu B.Y."/>
            <person name="Chen P.T."/>
            <person name="Zhang W."/>
            <person name="Slipinski A."/>
            <person name="Escalona H.E."/>
            <person name="Waterhouse R.M."/>
            <person name="Zwick A."/>
            <person name="Pang H."/>
        </authorList>
    </citation>
    <scope>NUCLEOTIDE SEQUENCE [LARGE SCALE GENOMIC DNA]</scope>
    <source>
        <strain evidence="2">SYSU2018</strain>
    </source>
</reference>
<gene>
    <name evidence="2" type="ORF">HHI36_004028</name>
</gene>
<comment type="caution">
    <text evidence="2">The sequence shown here is derived from an EMBL/GenBank/DDBJ whole genome shotgun (WGS) entry which is preliminary data.</text>
</comment>
<evidence type="ECO:0000256" key="1">
    <source>
        <dbReference type="SAM" id="MobiDB-lite"/>
    </source>
</evidence>